<sequence>MPSLHICPYHTTVPCIPTFPHLFPARPVQQVWSGWRLAG</sequence>
<accession>A0A5B7IIX4</accession>
<protein>
    <submittedName>
        <fullName evidence="1">Uncharacterized protein</fullName>
    </submittedName>
</protein>
<dbReference type="Proteomes" id="UP000324222">
    <property type="component" value="Unassembled WGS sequence"/>
</dbReference>
<reference evidence="1 2" key="1">
    <citation type="submission" date="2019-05" db="EMBL/GenBank/DDBJ databases">
        <title>Another draft genome of Portunus trituberculatus and its Hox gene families provides insights of decapod evolution.</title>
        <authorList>
            <person name="Jeong J.-H."/>
            <person name="Song I."/>
            <person name="Kim S."/>
            <person name="Choi T."/>
            <person name="Kim D."/>
            <person name="Ryu S."/>
            <person name="Kim W."/>
        </authorList>
    </citation>
    <scope>NUCLEOTIDE SEQUENCE [LARGE SCALE GENOMIC DNA]</scope>
    <source>
        <tissue evidence="1">Muscle</tissue>
    </source>
</reference>
<gene>
    <name evidence="1" type="ORF">E2C01_076896</name>
</gene>
<organism evidence="1 2">
    <name type="scientific">Portunus trituberculatus</name>
    <name type="common">Swimming crab</name>
    <name type="synonym">Neptunus trituberculatus</name>
    <dbReference type="NCBI Taxonomy" id="210409"/>
    <lineage>
        <taxon>Eukaryota</taxon>
        <taxon>Metazoa</taxon>
        <taxon>Ecdysozoa</taxon>
        <taxon>Arthropoda</taxon>
        <taxon>Crustacea</taxon>
        <taxon>Multicrustacea</taxon>
        <taxon>Malacostraca</taxon>
        <taxon>Eumalacostraca</taxon>
        <taxon>Eucarida</taxon>
        <taxon>Decapoda</taxon>
        <taxon>Pleocyemata</taxon>
        <taxon>Brachyura</taxon>
        <taxon>Eubrachyura</taxon>
        <taxon>Portunoidea</taxon>
        <taxon>Portunidae</taxon>
        <taxon>Portuninae</taxon>
        <taxon>Portunus</taxon>
    </lineage>
</organism>
<comment type="caution">
    <text evidence="1">The sequence shown here is derived from an EMBL/GenBank/DDBJ whole genome shotgun (WGS) entry which is preliminary data.</text>
</comment>
<name>A0A5B7IIX4_PORTR</name>
<dbReference type="EMBL" id="VSRR010059213">
    <property type="protein sequence ID" value="MPC82243.1"/>
    <property type="molecule type" value="Genomic_DNA"/>
</dbReference>
<keyword evidence="2" id="KW-1185">Reference proteome</keyword>
<proteinExistence type="predicted"/>
<evidence type="ECO:0000313" key="1">
    <source>
        <dbReference type="EMBL" id="MPC82243.1"/>
    </source>
</evidence>
<evidence type="ECO:0000313" key="2">
    <source>
        <dbReference type="Proteomes" id="UP000324222"/>
    </source>
</evidence>
<dbReference type="AlphaFoldDB" id="A0A5B7IIX4"/>